<feature type="binding site" evidence="7">
    <location>
        <position position="218"/>
    </location>
    <ligand>
        <name>Mg(2+)</name>
        <dbReference type="ChEBI" id="CHEBI:18420"/>
        <label>1</label>
        <note>catalytic</note>
    </ligand>
</feature>
<dbReference type="PROSITE" id="PS00630">
    <property type="entry name" value="IMP_2"/>
    <property type="match status" value="1"/>
</dbReference>
<dbReference type="Gene3D" id="3.40.190.80">
    <property type="match status" value="1"/>
</dbReference>
<dbReference type="HAMAP" id="MF_02095">
    <property type="entry name" value="CysQ"/>
    <property type="match status" value="1"/>
</dbReference>
<keyword evidence="2 6" id="KW-1003">Cell membrane</keyword>
<dbReference type="InterPro" id="IPR050725">
    <property type="entry name" value="CysQ/Inositol_MonoPase"/>
</dbReference>
<keyword evidence="3 6" id="KW-0997">Cell inner membrane</keyword>
<protein>
    <recommendedName>
        <fullName evidence="6">3'(2'),5'-bisphosphate nucleotidase CysQ</fullName>
        <ecNumber evidence="6">3.1.3.7</ecNumber>
    </recommendedName>
    <alternativeName>
        <fullName evidence="6">3'(2'),5-bisphosphonucleoside 3'(2')-phosphohydrolase</fullName>
    </alternativeName>
    <alternativeName>
        <fullName evidence="6">3'-phosphoadenosine 5'-phosphate phosphatase</fullName>
        <shortName evidence="6">PAP phosphatase</shortName>
    </alternativeName>
</protein>
<evidence type="ECO:0000256" key="4">
    <source>
        <dbReference type="ARBA" id="ARBA00022801"/>
    </source>
</evidence>
<feature type="binding site" evidence="6">
    <location>
        <position position="68"/>
    </location>
    <ligand>
        <name>Mg(2+)</name>
        <dbReference type="ChEBI" id="CHEBI:18420"/>
        <label>1</label>
    </ligand>
</feature>
<evidence type="ECO:0000256" key="6">
    <source>
        <dbReference type="HAMAP-Rule" id="MF_02095"/>
    </source>
</evidence>
<dbReference type="PANTHER" id="PTHR43028:SF5">
    <property type="entry name" value="3'(2'),5'-BISPHOSPHATE NUCLEOTIDASE 1"/>
    <property type="match status" value="1"/>
</dbReference>
<keyword evidence="6 7" id="KW-0460">Magnesium</keyword>
<comment type="subcellular location">
    <subcellularLocation>
        <location evidence="6">Cell inner membrane</location>
        <topology evidence="6">Peripheral membrane protein</topology>
        <orientation evidence="6">Cytoplasmic side</orientation>
    </subcellularLocation>
</comment>
<dbReference type="GO" id="GO:0008441">
    <property type="term" value="F:3'(2'),5'-bisphosphate nucleotidase activity"/>
    <property type="evidence" value="ECO:0007669"/>
    <property type="project" value="UniProtKB-UniRule"/>
</dbReference>
<evidence type="ECO:0000256" key="7">
    <source>
        <dbReference type="PIRSR" id="PIRSR600760-2"/>
    </source>
</evidence>
<reference evidence="8 9" key="1">
    <citation type="journal article" date="2005" name="Int. J. Syst. Evol. Microbiol.">
        <title>Nitrincola lacisaponensis gen. nov., sp. nov., a novel alkaliphilic bacterium isolated from an alkaline, saline lake.</title>
        <authorList>
            <person name="Dimitriu P.A."/>
            <person name="Shukla S.K."/>
            <person name="Conradt J."/>
            <person name="Marquez M.C."/>
            <person name="Ventosa A."/>
            <person name="Maglia A."/>
            <person name="Peyton B.M."/>
            <person name="Pinkart H.C."/>
            <person name="Mormile M.R."/>
        </authorList>
    </citation>
    <scope>NUCLEOTIDE SEQUENCE [LARGE SCALE GENOMIC DNA]</scope>
    <source>
        <strain evidence="8 9">4CA</strain>
    </source>
</reference>
<dbReference type="PANTHER" id="PTHR43028">
    <property type="entry name" value="3'(2'),5'-BISPHOSPHATE NUCLEOTIDASE 1"/>
    <property type="match status" value="1"/>
</dbReference>
<feature type="binding site" evidence="6">
    <location>
        <position position="88"/>
    </location>
    <ligand>
        <name>Mg(2+)</name>
        <dbReference type="ChEBI" id="CHEBI:18420"/>
        <label>2</label>
    </ligand>
</feature>
<gene>
    <name evidence="6" type="primary">cysQ</name>
    <name evidence="8" type="ORF">ADINL_0392</name>
</gene>
<evidence type="ECO:0000256" key="3">
    <source>
        <dbReference type="ARBA" id="ARBA00022519"/>
    </source>
</evidence>
<dbReference type="RefSeq" id="WP_036543342.1">
    <property type="nucleotide sequence ID" value="NZ_JMSZ01000010.1"/>
</dbReference>
<feature type="binding site" evidence="6">
    <location>
        <position position="218"/>
    </location>
    <ligand>
        <name>substrate</name>
    </ligand>
</feature>
<evidence type="ECO:0000313" key="9">
    <source>
        <dbReference type="Proteomes" id="UP000027318"/>
    </source>
</evidence>
<keyword evidence="9" id="KW-1185">Reference proteome</keyword>
<dbReference type="GO" id="GO:0050427">
    <property type="term" value="P:3'-phosphoadenosine 5'-phosphosulfate metabolic process"/>
    <property type="evidence" value="ECO:0007669"/>
    <property type="project" value="TreeGrafter"/>
</dbReference>
<feature type="binding site" evidence="6">
    <location>
        <position position="218"/>
    </location>
    <ligand>
        <name>Mg(2+)</name>
        <dbReference type="ChEBI" id="CHEBI:18420"/>
        <label>2</label>
    </ligand>
</feature>
<dbReference type="EMBL" id="JMSZ01000010">
    <property type="protein sequence ID" value="KDE41087.1"/>
    <property type="molecule type" value="Genomic_DNA"/>
</dbReference>
<feature type="binding site" evidence="7">
    <location>
        <position position="88"/>
    </location>
    <ligand>
        <name>Mg(2+)</name>
        <dbReference type="ChEBI" id="CHEBI:18420"/>
        <label>1</label>
        <note>catalytic</note>
    </ligand>
</feature>
<comment type="similarity">
    <text evidence="1 6">Belongs to the inositol monophosphatase superfamily. CysQ family.</text>
</comment>
<dbReference type="SUPFAM" id="SSF56655">
    <property type="entry name" value="Carbohydrate phosphatase"/>
    <property type="match status" value="1"/>
</dbReference>
<name>A0A063Y9S8_9GAMM</name>
<dbReference type="STRING" id="267850.ADINL_0392"/>
<feature type="binding site" evidence="7">
    <location>
        <position position="90"/>
    </location>
    <ligand>
        <name>Mg(2+)</name>
        <dbReference type="ChEBI" id="CHEBI:18420"/>
        <label>2</label>
    </ligand>
</feature>
<dbReference type="GO" id="GO:0046854">
    <property type="term" value="P:phosphatidylinositol phosphate biosynthetic process"/>
    <property type="evidence" value="ECO:0007669"/>
    <property type="project" value="InterPro"/>
</dbReference>
<dbReference type="Gene3D" id="3.30.540.10">
    <property type="entry name" value="Fructose-1,6-Bisphosphatase, subunit A, domain 1"/>
    <property type="match status" value="1"/>
</dbReference>
<dbReference type="CDD" id="cd01638">
    <property type="entry name" value="CysQ"/>
    <property type="match status" value="1"/>
</dbReference>
<dbReference type="NCBIfam" id="TIGR01331">
    <property type="entry name" value="bisphos_cysQ"/>
    <property type="match status" value="1"/>
</dbReference>
<keyword evidence="4 6" id="KW-0378">Hydrolase</keyword>
<dbReference type="PATRIC" id="fig|267850.7.peg.388"/>
<proteinExistence type="inferred from homology"/>
<dbReference type="InterPro" id="IPR006240">
    <property type="entry name" value="CysQ"/>
</dbReference>
<dbReference type="Pfam" id="PF00459">
    <property type="entry name" value="Inositol_P"/>
    <property type="match status" value="1"/>
</dbReference>
<keyword evidence="5 6" id="KW-0472">Membrane</keyword>
<dbReference type="GO" id="GO:0005886">
    <property type="term" value="C:plasma membrane"/>
    <property type="evidence" value="ECO:0007669"/>
    <property type="project" value="UniProtKB-SubCell"/>
</dbReference>
<dbReference type="OrthoDB" id="9785695at2"/>
<organism evidence="8 9">
    <name type="scientific">Nitrincola lacisaponensis</name>
    <dbReference type="NCBI Taxonomy" id="267850"/>
    <lineage>
        <taxon>Bacteria</taxon>
        <taxon>Pseudomonadati</taxon>
        <taxon>Pseudomonadota</taxon>
        <taxon>Gammaproteobacteria</taxon>
        <taxon>Oceanospirillales</taxon>
        <taxon>Oceanospirillaceae</taxon>
        <taxon>Nitrincola</taxon>
    </lineage>
</organism>
<comment type="function">
    <text evidence="6">Converts adenosine-3',5'-bisphosphate (PAP) to AMP.</text>
</comment>
<sequence>MYSQLLPQLKRIVCEAGDAIMHCYDDPARWNTQQKSNDTPVTAADLAAQSCLVQGLQSLTPELPILSEEDLLADWATRQQWQKYWLLDPLDGTREFLQRNGEFTVNVALIAAGKPQLGLVYAPALETLYWGSPELGAWRSQRLGEAEAIHVRPPGDTLQLLTSRRHSQRETEALQVLITAGVCSSLHSQCMGSSLKLCRIAEGEADLYLRLAPTSEWDTAAAQAVLEAAGGQLVRVPEFTPLTYNDKASVENPGFLATGQAGPDWAKWLQKI</sequence>
<dbReference type="InterPro" id="IPR000760">
    <property type="entry name" value="Inositol_monophosphatase-like"/>
</dbReference>
<evidence type="ECO:0000256" key="2">
    <source>
        <dbReference type="ARBA" id="ARBA00022475"/>
    </source>
</evidence>
<comment type="cofactor">
    <cofactor evidence="6 7">
        <name>Mg(2+)</name>
        <dbReference type="ChEBI" id="CHEBI:18420"/>
    </cofactor>
</comment>
<feature type="binding site" evidence="6">
    <location>
        <position position="68"/>
    </location>
    <ligand>
        <name>substrate</name>
    </ligand>
</feature>
<evidence type="ECO:0000313" key="8">
    <source>
        <dbReference type="EMBL" id="KDE41087.1"/>
    </source>
</evidence>
<feature type="binding site" evidence="7">
    <location>
        <position position="91"/>
    </location>
    <ligand>
        <name>Mg(2+)</name>
        <dbReference type="ChEBI" id="CHEBI:18420"/>
        <label>1</label>
        <note>catalytic</note>
    </ligand>
</feature>
<dbReference type="Proteomes" id="UP000027318">
    <property type="component" value="Unassembled WGS sequence"/>
</dbReference>
<keyword evidence="6 7" id="KW-0479">Metal-binding</keyword>
<feature type="binding site" evidence="6">
    <location>
        <begin position="90"/>
        <end position="93"/>
    </location>
    <ligand>
        <name>substrate</name>
    </ligand>
</feature>
<dbReference type="GO" id="GO:0000287">
    <property type="term" value="F:magnesium ion binding"/>
    <property type="evidence" value="ECO:0007669"/>
    <property type="project" value="UniProtKB-UniRule"/>
</dbReference>
<accession>A0A063Y9S8</accession>
<comment type="catalytic activity">
    <reaction evidence="6">
        <text>adenosine 3',5'-bisphosphate + H2O = AMP + phosphate</text>
        <dbReference type="Rhea" id="RHEA:10040"/>
        <dbReference type="ChEBI" id="CHEBI:15377"/>
        <dbReference type="ChEBI" id="CHEBI:43474"/>
        <dbReference type="ChEBI" id="CHEBI:58343"/>
        <dbReference type="ChEBI" id="CHEBI:456215"/>
        <dbReference type="EC" id="3.1.3.7"/>
    </reaction>
</comment>
<feature type="binding site" evidence="6">
    <location>
        <position position="91"/>
    </location>
    <ligand>
        <name>Mg(2+)</name>
        <dbReference type="ChEBI" id="CHEBI:18420"/>
        <label>2</label>
    </ligand>
</feature>
<evidence type="ECO:0000256" key="5">
    <source>
        <dbReference type="ARBA" id="ARBA00023136"/>
    </source>
</evidence>
<feature type="binding site" evidence="7">
    <location>
        <position position="68"/>
    </location>
    <ligand>
        <name>Mg(2+)</name>
        <dbReference type="ChEBI" id="CHEBI:18420"/>
        <label>1</label>
        <note>catalytic</note>
    </ligand>
</feature>
<dbReference type="AlphaFoldDB" id="A0A063Y9S8"/>
<dbReference type="InterPro" id="IPR020550">
    <property type="entry name" value="Inositol_monophosphatase_CS"/>
</dbReference>
<feature type="binding site" evidence="6">
    <location>
        <position position="88"/>
    </location>
    <ligand>
        <name>Mg(2+)</name>
        <dbReference type="ChEBI" id="CHEBI:18420"/>
        <label>1</label>
    </ligand>
</feature>
<feature type="binding site" evidence="6">
    <location>
        <position position="90"/>
    </location>
    <ligand>
        <name>Mg(2+)</name>
        <dbReference type="ChEBI" id="CHEBI:18420"/>
        <label>1</label>
    </ligand>
</feature>
<dbReference type="EC" id="3.1.3.7" evidence="6"/>
<comment type="caution">
    <text evidence="8">The sequence shown here is derived from an EMBL/GenBank/DDBJ whole genome shotgun (WGS) entry which is preliminary data.</text>
</comment>
<dbReference type="GO" id="GO:0000103">
    <property type="term" value="P:sulfate assimilation"/>
    <property type="evidence" value="ECO:0007669"/>
    <property type="project" value="TreeGrafter"/>
</dbReference>
<evidence type="ECO:0000256" key="1">
    <source>
        <dbReference type="ARBA" id="ARBA00005289"/>
    </source>
</evidence>